<dbReference type="InterPro" id="IPR005097">
    <property type="entry name" value="Sacchrp_dh_NADP-bd"/>
</dbReference>
<evidence type="ECO:0000259" key="2">
    <source>
        <dbReference type="Pfam" id="PF16653"/>
    </source>
</evidence>
<keyword evidence="3" id="KW-0547">Nucleotide-binding</keyword>
<dbReference type="Pfam" id="PF16653">
    <property type="entry name" value="Sacchrp_dh_C"/>
    <property type="match status" value="1"/>
</dbReference>
<proteinExistence type="predicted"/>
<dbReference type="PANTHER" id="PTHR43796:SF2">
    <property type="entry name" value="CARBOXYNORSPERMIDINE SYNTHASE"/>
    <property type="match status" value="1"/>
</dbReference>
<dbReference type="SUPFAM" id="SSF51735">
    <property type="entry name" value="NAD(P)-binding Rossmann-fold domains"/>
    <property type="match status" value="1"/>
</dbReference>
<evidence type="ECO:0000259" key="1">
    <source>
        <dbReference type="Pfam" id="PF03435"/>
    </source>
</evidence>
<feature type="domain" description="Saccharopine dehydrogenase-like C-terminal" evidence="2">
    <location>
        <begin position="146"/>
        <end position="398"/>
    </location>
</feature>
<dbReference type="PANTHER" id="PTHR43796">
    <property type="entry name" value="CARBOXYNORSPERMIDINE SYNTHASE"/>
    <property type="match status" value="1"/>
</dbReference>
<accession>A0ABM5TD15</accession>
<evidence type="ECO:0000313" key="4">
    <source>
        <dbReference type="Proteomes" id="UP000035366"/>
    </source>
</evidence>
<organism evidence="3 4">
    <name type="scientific">Streptomyces incarnatus</name>
    <dbReference type="NCBI Taxonomy" id="665007"/>
    <lineage>
        <taxon>Bacteria</taxon>
        <taxon>Bacillati</taxon>
        <taxon>Actinomycetota</taxon>
        <taxon>Actinomycetes</taxon>
        <taxon>Kitasatosporales</taxon>
        <taxon>Streptomycetaceae</taxon>
        <taxon>Streptomyces</taxon>
    </lineage>
</organism>
<dbReference type="InterPro" id="IPR032095">
    <property type="entry name" value="Sacchrp_dh-like_C"/>
</dbReference>
<evidence type="ECO:0000313" key="3">
    <source>
        <dbReference type="EMBL" id="AKJ08695.1"/>
    </source>
</evidence>
<dbReference type="Gene3D" id="3.30.360.10">
    <property type="entry name" value="Dihydrodipicolinate Reductase, domain 2"/>
    <property type="match status" value="1"/>
</dbReference>
<feature type="domain" description="Saccharopine dehydrogenase NADP binding" evidence="1">
    <location>
        <begin position="3"/>
        <end position="141"/>
    </location>
</feature>
<sequence>MRVLLVGAGGVGTAVTRIAARRAFLAHMVVADYDLARAEAAVAALGEQAARYSARRLDASDRDAVRRMLLDERCDVLLNATDPRFVMPLFQAALEAGTHYLDMAMSLSAPHGSRPYEECGVKLGDEQFALDRRWAEAGRLALVGMGVEPGLSDVFARYAADELFDDIEEIGVRDGANLTVEGYDFAPSFSIWTTIEECLNPPVVYEEGRGWFTTAPFSEPEVFDFPEGIGPVECVNVEHEEVLLIPRWVDARRVTFKYGLGDDFIAKLKTLHALGLDATARVSVPGNDGPVQVSPRDVVAACLPDPAGLGERMTGKTCAGTWVKGSKDGKPREVYLYHVVDNQWSMREYGSQAVVWQTAVNPVVALELLSTGAWSGQGVLGPEALPPRPFLDLLTEYGSPWGLRDDS</sequence>
<gene>
    <name evidence="3" type="ORF">ABB07_01155</name>
</gene>
<protein>
    <submittedName>
        <fullName evidence="3">ATP-binding protein</fullName>
    </submittedName>
</protein>
<dbReference type="Proteomes" id="UP000035366">
    <property type="component" value="Chromosome"/>
</dbReference>
<dbReference type="Gene3D" id="3.40.50.720">
    <property type="entry name" value="NAD(P)-binding Rossmann-like Domain"/>
    <property type="match status" value="1"/>
</dbReference>
<reference evidence="3 4" key="1">
    <citation type="journal article" date="2015" name="ISME J.">
        <title>Draft Genome Sequence of Streptomyces incarnatus NRRL8089, which Produces the Nucleoside Antibiotic Sinefungin.</title>
        <authorList>
            <person name="Oshima K."/>
            <person name="Hattori M."/>
            <person name="Shimizu H."/>
            <person name="Fukuda K."/>
            <person name="Nemoto M."/>
            <person name="Inagaki K."/>
            <person name="Tamura T."/>
        </authorList>
    </citation>
    <scope>NUCLEOTIDE SEQUENCE [LARGE SCALE GENOMIC DNA]</scope>
    <source>
        <strain evidence="3 4">NRRL 8089</strain>
    </source>
</reference>
<dbReference type="RefSeq" id="WP_208896807.1">
    <property type="nucleotide sequence ID" value="NZ_CP011497.1"/>
</dbReference>
<name>A0ABM5TD15_9ACTN</name>
<dbReference type="Pfam" id="PF03435">
    <property type="entry name" value="Sacchrp_dh_NADP"/>
    <property type="match status" value="1"/>
</dbReference>
<dbReference type="EMBL" id="CP011497">
    <property type="protein sequence ID" value="AKJ08695.1"/>
    <property type="molecule type" value="Genomic_DNA"/>
</dbReference>
<keyword evidence="4" id="KW-1185">Reference proteome</keyword>
<dbReference type="GO" id="GO:0005524">
    <property type="term" value="F:ATP binding"/>
    <property type="evidence" value="ECO:0007669"/>
    <property type="project" value="UniProtKB-KW"/>
</dbReference>
<dbReference type="InterPro" id="IPR036291">
    <property type="entry name" value="NAD(P)-bd_dom_sf"/>
</dbReference>
<keyword evidence="3" id="KW-0067">ATP-binding</keyword>